<dbReference type="OrthoDB" id="160645at2759"/>
<feature type="compositionally biased region" description="Polar residues" evidence="1">
    <location>
        <begin position="103"/>
        <end position="113"/>
    </location>
</feature>
<evidence type="ECO:0000313" key="2">
    <source>
        <dbReference type="EMBL" id="KAF1922107.1"/>
    </source>
</evidence>
<protein>
    <submittedName>
        <fullName evidence="2">Uncharacterized protein</fullName>
    </submittedName>
</protein>
<feature type="compositionally biased region" description="Pro residues" evidence="1">
    <location>
        <begin position="87"/>
        <end position="99"/>
    </location>
</feature>
<dbReference type="EMBL" id="ML979132">
    <property type="protein sequence ID" value="KAF1922107.1"/>
    <property type="molecule type" value="Genomic_DNA"/>
</dbReference>
<dbReference type="AlphaFoldDB" id="A0A6A5R8D7"/>
<evidence type="ECO:0000256" key="1">
    <source>
        <dbReference type="SAM" id="MobiDB-lite"/>
    </source>
</evidence>
<evidence type="ECO:0000313" key="3">
    <source>
        <dbReference type="Proteomes" id="UP000800096"/>
    </source>
</evidence>
<dbReference type="Proteomes" id="UP000800096">
    <property type="component" value="Unassembled WGS sequence"/>
</dbReference>
<sequence length="795" mass="87409">MEVRFSEWSPYAHARANWTQARMPFLLITTVGSKDDHFVYYTTNWIECMDRIMTCNLGVEARELEHVGDEFTLEFGHFEDLSKRDVPPLPPPTIPPIPAPFSDTPTGSGTPESSFDAALDQQAGFYEWTQETFAEDLGSFVDDITDLNYNHYYSVATDVGGIYNMDGSTSSDFVLHVKESDYELELRNLHRRVAHGKKRGKWSILRGKLVSIGQAAVNGTQNAIGDTQKKLGKAFKKVKKGIFGAIKHIKAWFDGSPRTLEAWTTFYYPKQDDGRWVYQESFRRQDGEYYAALPLFEAENGGATVNGYCLDCGAAANIRLRGTIGYKWGEGLKHGSVGLRGNFRTSLILGIASQYQYQYKDKKRIFTGGIPGLAVPPFFALGPTANADLGGEFDFILAGNMMAGMTADLKNLDAVVDFVNPDASKTSDFKIDIQPVAAVSDAVAARLRMSIQLSVALVLEVANMQARAAVSIISEPGVEVRLTGDAATSLTGGVNTATDDCDGLRLEYDLNHALYAQAEGKLVIGNFEFGKFNLVGDYRSKIKGRCIGKTNTVGYEINDGVVDLYEDFSVSFLELEPSTSNELFTTEFTDSLFVFPSVIRDFIEKPSSLESDIEGLSEHLNTAFNYSTVAEISLDWLLASTTEGNLALQSGESDLDPNNLFAFYKGVLVGDAFGRLLVYYDDEMARYSASRIRMVLPEWVPRSSKLIGLWPIDVDGTPDAGPGLPTRILAAIDTSTNPYFLVLCNYVDRLLASKVFIVSDPEVGIASLKSPNTVSTLTGSPIKKCDLLGLLTTDV</sequence>
<proteinExistence type="predicted"/>
<accession>A0A6A5R8D7</accession>
<keyword evidence="3" id="KW-1185">Reference proteome</keyword>
<feature type="region of interest" description="Disordered" evidence="1">
    <location>
        <begin position="85"/>
        <end position="113"/>
    </location>
</feature>
<organism evidence="2 3">
    <name type="scientific">Ampelomyces quisqualis</name>
    <name type="common">Powdery mildew agent</name>
    <dbReference type="NCBI Taxonomy" id="50730"/>
    <lineage>
        <taxon>Eukaryota</taxon>
        <taxon>Fungi</taxon>
        <taxon>Dikarya</taxon>
        <taxon>Ascomycota</taxon>
        <taxon>Pezizomycotina</taxon>
        <taxon>Dothideomycetes</taxon>
        <taxon>Pleosporomycetidae</taxon>
        <taxon>Pleosporales</taxon>
        <taxon>Pleosporineae</taxon>
        <taxon>Phaeosphaeriaceae</taxon>
        <taxon>Ampelomyces</taxon>
    </lineage>
</organism>
<reference evidence="2" key="1">
    <citation type="journal article" date="2020" name="Stud. Mycol.">
        <title>101 Dothideomycetes genomes: a test case for predicting lifestyles and emergence of pathogens.</title>
        <authorList>
            <person name="Haridas S."/>
            <person name="Albert R."/>
            <person name="Binder M."/>
            <person name="Bloem J."/>
            <person name="Labutti K."/>
            <person name="Salamov A."/>
            <person name="Andreopoulos B."/>
            <person name="Baker S."/>
            <person name="Barry K."/>
            <person name="Bills G."/>
            <person name="Bluhm B."/>
            <person name="Cannon C."/>
            <person name="Castanera R."/>
            <person name="Culley D."/>
            <person name="Daum C."/>
            <person name="Ezra D."/>
            <person name="Gonzalez J."/>
            <person name="Henrissat B."/>
            <person name="Kuo A."/>
            <person name="Liang C."/>
            <person name="Lipzen A."/>
            <person name="Lutzoni F."/>
            <person name="Magnuson J."/>
            <person name="Mondo S."/>
            <person name="Nolan M."/>
            <person name="Ohm R."/>
            <person name="Pangilinan J."/>
            <person name="Park H.-J."/>
            <person name="Ramirez L."/>
            <person name="Alfaro M."/>
            <person name="Sun H."/>
            <person name="Tritt A."/>
            <person name="Yoshinaga Y."/>
            <person name="Zwiers L.-H."/>
            <person name="Turgeon B."/>
            <person name="Goodwin S."/>
            <person name="Spatafora J."/>
            <person name="Crous P."/>
            <person name="Grigoriev I."/>
        </authorList>
    </citation>
    <scope>NUCLEOTIDE SEQUENCE</scope>
    <source>
        <strain evidence="2">HMLAC05119</strain>
    </source>
</reference>
<gene>
    <name evidence="2" type="ORF">BDU57DRAFT_526796</name>
</gene>
<name>A0A6A5R8D7_AMPQU</name>